<dbReference type="InterPro" id="IPR009080">
    <property type="entry name" value="tRNAsynth_Ia_anticodon-bd"/>
</dbReference>
<dbReference type="Gene3D" id="2.40.30.10">
    <property type="entry name" value="Translation factors"/>
    <property type="match status" value="2"/>
</dbReference>
<dbReference type="GO" id="GO:0003700">
    <property type="term" value="F:DNA-binding transcription factor activity"/>
    <property type="evidence" value="ECO:0007669"/>
    <property type="project" value="InterPro"/>
</dbReference>
<dbReference type="FunFam" id="2.40.30.10:FF:000008">
    <property type="entry name" value="Translation initiation factor IF-2"/>
    <property type="match status" value="1"/>
</dbReference>
<protein>
    <submittedName>
        <fullName evidence="10">1731_t:CDS:1</fullName>
    </submittedName>
</protein>
<dbReference type="CDD" id="cd03692">
    <property type="entry name" value="mtIF2_IVc"/>
    <property type="match status" value="1"/>
</dbReference>
<evidence type="ECO:0000256" key="8">
    <source>
        <dbReference type="ARBA" id="ARBA00023146"/>
    </source>
</evidence>
<dbReference type="GO" id="GO:0005524">
    <property type="term" value="F:ATP binding"/>
    <property type="evidence" value="ECO:0007669"/>
    <property type="project" value="UniProtKB-KW"/>
</dbReference>
<dbReference type="PANTHER" id="PTHR43381:SF5">
    <property type="entry name" value="TR-TYPE G DOMAIN-CONTAINING PROTEIN"/>
    <property type="match status" value="1"/>
</dbReference>
<dbReference type="InterPro" id="IPR027417">
    <property type="entry name" value="P-loop_NTPase"/>
</dbReference>
<dbReference type="GO" id="GO:0031554">
    <property type="term" value="P:regulation of termination of DNA-templated transcription"/>
    <property type="evidence" value="ECO:0007669"/>
    <property type="project" value="InterPro"/>
</dbReference>
<keyword evidence="11" id="KW-1185">Reference proteome</keyword>
<comment type="similarity">
    <text evidence="1">Belongs to the TRAFAC class translation factor GTPase superfamily. Classic translation factor GTPase family. IF-2 subfamily.</text>
</comment>
<accession>A0A9W4SMD2</accession>
<evidence type="ECO:0000259" key="9">
    <source>
        <dbReference type="PROSITE" id="PS51722"/>
    </source>
</evidence>
<dbReference type="GO" id="GO:0005525">
    <property type="term" value="F:GTP binding"/>
    <property type="evidence" value="ECO:0007669"/>
    <property type="project" value="UniProtKB-KW"/>
</dbReference>
<evidence type="ECO:0000313" key="11">
    <source>
        <dbReference type="Proteomes" id="UP001153678"/>
    </source>
</evidence>
<keyword evidence="3" id="KW-0436">Ligase</keyword>
<evidence type="ECO:0000313" key="10">
    <source>
        <dbReference type="EMBL" id="CAI2174721.1"/>
    </source>
</evidence>
<dbReference type="InterPro" id="IPR053905">
    <property type="entry name" value="EF-G-like_DII"/>
</dbReference>
<keyword evidence="2" id="KW-0396">Initiation factor</keyword>
<dbReference type="InterPro" id="IPR000795">
    <property type="entry name" value="T_Tr_GTP-bd_dom"/>
</dbReference>
<dbReference type="CDD" id="cd01887">
    <property type="entry name" value="IF2_eIF5B"/>
    <property type="match status" value="1"/>
</dbReference>
<dbReference type="InterPro" id="IPR013155">
    <property type="entry name" value="M/V/L/I-tRNA-synth_anticd-bd"/>
</dbReference>
<dbReference type="SUPFAM" id="SSF52374">
    <property type="entry name" value="Nucleotidylyl transferase"/>
    <property type="match status" value="1"/>
</dbReference>
<dbReference type="InterPro" id="IPR009000">
    <property type="entry name" value="Transl_B-barrel_sf"/>
</dbReference>
<evidence type="ECO:0000256" key="2">
    <source>
        <dbReference type="ARBA" id="ARBA00022540"/>
    </source>
</evidence>
<dbReference type="SUPFAM" id="SSF52156">
    <property type="entry name" value="Initiation factor IF2/eIF5b, domain 3"/>
    <property type="match status" value="1"/>
</dbReference>
<keyword evidence="8" id="KW-0030">Aminoacyl-tRNA synthetase</keyword>
<evidence type="ECO:0000256" key="6">
    <source>
        <dbReference type="ARBA" id="ARBA00022917"/>
    </source>
</evidence>
<comment type="caution">
    <text evidence="10">The sequence shown here is derived from an EMBL/GenBank/DDBJ whole genome shotgun (WGS) entry which is preliminary data.</text>
</comment>
<keyword evidence="5" id="KW-0067">ATP-binding</keyword>
<keyword evidence="7" id="KW-0342">GTP-binding</keyword>
<dbReference type="Gene3D" id="1.10.730.10">
    <property type="entry name" value="Isoleucyl-tRNA Synthetase, Domain 1"/>
    <property type="match status" value="1"/>
</dbReference>
<evidence type="ECO:0000256" key="7">
    <source>
        <dbReference type="ARBA" id="ARBA00023134"/>
    </source>
</evidence>
<evidence type="ECO:0000256" key="3">
    <source>
        <dbReference type="ARBA" id="ARBA00022598"/>
    </source>
</evidence>
<dbReference type="OrthoDB" id="361630at2759"/>
<dbReference type="GO" id="GO:0006418">
    <property type="term" value="P:tRNA aminoacylation for protein translation"/>
    <property type="evidence" value="ECO:0007669"/>
    <property type="project" value="InterPro"/>
</dbReference>
<organism evidence="10 11">
    <name type="scientific">Funneliformis geosporum</name>
    <dbReference type="NCBI Taxonomy" id="1117311"/>
    <lineage>
        <taxon>Eukaryota</taxon>
        <taxon>Fungi</taxon>
        <taxon>Fungi incertae sedis</taxon>
        <taxon>Mucoromycota</taxon>
        <taxon>Glomeromycotina</taxon>
        <taxon>Glomeromycetes</taxon>
        <taxon>Glomerales</taxon>
        <taxon>Glomeraceae</taxon>
        <taxon>Funneliformis</taxon>
    </lineage>
</organism>
<dbReference type="Pfam" id="PF08264">
    <property type="entry name" value="Anticodon_1"/>
    <property type="match status" value="1"/>
</dbReference>
<dbReference type="InterPro" id="IPR036555">
    <property type="entry name" value="NusA_N_sf"/>
</dbReference>
<dbReference type="AlphaFoldDB" id="A0A9W4SMD2"/>
<dbReference type="GO" id="GO:0003924">
    <property type="term" value="F:GTPase activity"/>
    <property type="evidence" value="ECO:0007669"/>
    <property type="project" value="InterPro"/>
</dbReference>
<dbReference type="Pfam" id="PF00009">
    <property type="entry name" value="GTP_EFTU"/>
    <property type="match status" value="1"/>
</dbReference>
<dbReference type="Gene3D" id="3.40.50.300">
    <property type="entry name" value="P-loop containing nucleotide triphosphate hydrolases"/>
    <property type="match status" value="1"/>
</dbReference>
<dbReference type="NCBIfam" id="TIGR00231">
    <property type="entry name" value="small_GTP"/>
    <property type="match status" value="1"/>
</dbReference>
<dbReference type="SUPFAM" id="SSF47323">
    <property type="entry name" value="Anticodon-binding domain of a subclass of class I aminoacyl-tRNA synthetases"/>
    <property type="match status" value="1"/>
</dbReference>
<dbReference type="GO" id="GO:0005737">
    <property type="term" value="C:cytoplasm"/>
    <property type="evidence" value="ECO:0007669"/>
    <property type="project" value="TreeGrafter"/>
</dbReference>
<dbReference type="InterPro" id="IPR036925">
    <property type="entry name" value="TIF_IF2_dom3_sf"/>
</dbReference>
<dbReference type="PANTHER" id="PTHR43381">
    <property type="entry name" value="TRANSLATION INITIATION FACTOR IF-2-RELATED"/>
    <property type="match status" value="1"/>
</dbReference>
<dbReference type="Pfam" id="PF22042">
    <property type="entry name" value="EF-G_D2"/>
    <property type="match status" value="1"/>
</dbReference>
<dbReference type="FunFam" id="1.10.730.10:FF:000002">
    <property type="entry name" value="Leucine--tRNA ligase"/>
    <property type="match status" value="1"/>
</dbReference>
<dbReference type="GO" id="GO:0003743">
    <property type="term" value="F:translation initiation factor activity"/>
    <property type="evidence" value="ECO:0007669"/>
    <property type="project" value="UniProtKB-KW"/>
</dbReference>
<dbReference type="SUPFAM" id="SSF50447">
    <property type="entry name" value="Translation proteins"/>
    <property type="match status" value="2"/>
</dbReference>
<feature type="domain" description="Tr-type G" evidence="9">
    <location>
        <begin position="423"/>
        <end position="644"/>
    </location>
</feature>
<dbReference type="EMBL" id="CAMKVN010001249">
    <property type="protein sequence ID" value="CAI2174721.1"/>
    <property type="molecule type" value="Genomic_DNA"/>
</dbReference>
<proteinExistence type="inferred from homology"/>
<dbReference type="GO" id="GO:0004812">
    <property type="term" value="F:aminoacyl-tRNA ligase activity"/>
    <property type="evidence" value="ECO:0007669"/>
    <property type="project" value="UniProtKB-KW"/>
</dbReference>
<keyword evidence="6" id="KW-0648">Protein biosynthesis</keyword>
<evidence type="ECO:0000256" key="5">
    <source>
        <dbReference type="ARBA" id="ARBA00022840"/>
    </source>
</evidence>
<dbReference type="InterPro" id="IPR005225">
    <property type="entry name" value="Small_GTP-bd"/>
</dbReference>
<sequence>MSKSRGNIINPEELLEKYGADALRLYEVFIGPSEQTTSFDPRGVRAMKKWLDRVYKFFIDYREVALTDISNKEIEKEYYEMVIKTTEYYQNVKLNLVVSSLMSFINKCYKVETKYISREFFLGFLKVLSPIAPHIKNNNTYQSIQKLAEREGVTEEKIKEIIINSIRKTYYKKENDKVDLHIEFDKTLLVYRKYKVVPEVGDSEREITIDSNLLKKGKIKDNFFYLPLDIRSFSLSLNYEIKKQLQKDLEIIQEEKQYNFFKPFEGQLVRGQNLYFLVKEARAKTEKSAPQVILTRYGNLFLTRLLELEIPEIKEGMIAIRHILRLPGLHEGKILKKISEYLEVNIHAVILEEIEKNEVLANKGRIFQEVGQVISKNQTLSFDLLKDYCKSINIEIKRNDEINFGEITSEYLQKLDDNSQLVERPPIVSIMGHIDHGKTTLLDTIRQTNFQVKEVGGITQKITASQIAFQDKKITFLDTPGHSDFIKMRQRGISLTDIVVLVIDASDGIMFQTEEIIDYLHKYQIPVIVFINHKKPEQTDNETNLNRIRTQLQEKENILLVADCKSNLQHPTNGVVIDHYLHSKTGSAVTELLVQEGKVNEKDTIFLNGKFSKVKMIYDLYGKKIETAFPSDPVKIIGLTSSTELGDRFLVINDDNIVKTLEKELIPYQEKKTKIAPPPVTKEKNNINLVLLADSQNRLEALTEMVKKKTSSKGVLSFGLQLNQEQAKTFKENNISFFSSNIIHEITAKIEEIISTQQEEIEEIEEIVGTALVKVVFEFSKGNIAGCQVISGKISRSNKRVYVLRGKEENKVFVGEIKSLESNKVEKNEVSSNQECGIVLKGFDKFQTGDKIVAFQLVKKNVNQT</sequence>
<dbReference type="SUPFAM" id="SSF52540">
    <property type="entry name" value="P-loop containing nucleoside triphosphate hydrolases"/>
    <property type="match status" value="1"/>
</dbReference>
<evidence type="ECO:0000256" key="4">
    <source>
        <dbReference type="ARBA" id="ARBA00022741"/>
    </source>
</evidence>
<dbReference type="PROSITE" id="PS51722">
    <property type="entry name" value="G_TR_2"/>
    <property type="match status" value="1"/>
</dbReference>
<dbReference type="Proteomes" id="UP001153678">
    <property type="component" value="Unassembled WGS sequence"/>
</dbReference>
<gene>
    <name evidence="10" type="ORF">FWILDA_LOCUS6734</name>
</gene>
<keyword evidence="4" id="KW-0547">Nucleotide-binding</keyword>
<dbReference type="SUPFAM" id="SSF69705">
    <property type="entry name" value="Transcription factor NusA, N-terminal domain"/>
    <property type="match status" value="1"/>
</dbReference>
<evidence type="ECO:0000256" key="1">
    <source>
        <dbReference type="ARBA" id="ARBA00007733"/>
    </source>
</evidence>
<reference evidence="10" key="1">
    <citation type="submission" date="2022-08" db="EMBL/GenBank/DDBJ databases">
        <authorList>
            <person name="Kallberg Y."/>
            <person name="Tangrot J."/>
            <person name="Rosling A."/>
        </authorList>
    </citation>
    <scope>NUCLEOTIDE SEQUENCE</scope>
    <source>
        <strain evidence="10">Wild A</strain>
    </source>
</reference>
<dbReference type="InterPro" id="IPR015760">
    <property type="entry name" value="TIF_IF2"/>
</dbReference>
<name>A0A9W4SMD2_9GLOM</name>